<evidence type="ECO:0000256" key="1">
    <source>
        <dbReference type="SAM" id="Phobius"/>
    </source>
</evidence>
<evidence type="ECO:0000259" key="2">
    <source>
        <dbReference type="Pfam" id="PF13548"/>
    </source>
</evidence>
<dbReference type="Proteomes" id="UP000289784">
    <property type="component" value="Unassembled WGS sequence"/>
</dbReference>
<dbReference type="OrthoDB" id="8853994at2"/>
<evidence type="ECO:0000313" key="4">
    <source>
        <dbReference type="Proteomes" id="UP000289784"/>
    </source>
</evidence>
<dbReference type="InterPro" id="IPR025196">
    <property type="entry name" value="DUF4126"/>
</dbReference>
<accession>A0A4Q1JR94</accession>
<feature type="transmembrane region" description="Helical" evidence="1">
    <location>
        <begin position="73"/>
        <end position="91"/>
    </location>
</feature>
<keyword evidence="1" id="KW-0812">Transmembrane</keyword>
<organism evidence="3 4">
    <name type="scientific">Pseudoxanthomonas composti</name>
    <dbReference type="NCBI Taxonomy" id="2137479"/>
    <lineage>
        <taxon>Bacteria</taxon>
        <taxon>Pseudomonadati</taxon>
        <taxon>Pseudomonadota</taxon>
        <taxon>Gammaproteobacteria</taxon>
        <taxon>Lysobacterales</taxon>
        <taxon>Lysobacteraceae</taxon>
        <taxon>Pseudoxanthomonas</taxon>
    </lineage>
</organism>
<dbReference type="RefSeq" id="WP_129472560.1">
    <property type="nucleotide sequence ID" value="NZ_SAWZ01000013.1"/>
</dbReference>
<keyword evidence="4" id="KW-1185">Reference proteome</keyword>
<reference evidence="3 4" key="1">
    <citation type="submission" date="2019-01" db="EMBL/GenBank/DDBJ databases">
        <title>Pseudoxanthomonas composti sp. nov., isolated from compost.</title>
        <authorList>
            <person name="Yang G."/>
        </authorList>
    </citation>
    <scope>NUCLEOTIDE SEQUENCE [LARGE SCALE GENOMIC DNA]</scope>
    <source>
        <strain evidence="3 4">GSS15</strain>
    </source>
</reference>
<feature type="transmembrane region" description="Helical" evidence="1">
    <location>
        <begin position="97"/>
        <end position="116"/>
    </location>
</feature>
<proteinExistence type="predicted"/>
<name>A0A4Q1JR94_9GAMM</name>
<keyword evidence="1" id="KW-1133">Transmembrane helix</keyword>
<protein>
    <submittedName>
        <fullName evidence="3">DUF4126 family protein</fullName>
    </submittedName>
</protein>
<dbReference type="Pfam" id="PF13548">
    <property type="entry name" value="DUF4126"/>
    <property type="match status" value="1"/>
</dbReference>
<sequence length="161" mass="16252">MALMHSILMGAIAGMRAVTPLAAVTHAARTGNLPADNGAPRLLQNKLASAGMLALAGGELAGDKMESAPDRTVVAGLFARVATGALVGAALAPRRQLSLGAVLGASAAVGAAYLTLDLRKRAMARFGQKGTGLVEDAIAVGGAALVVQHARRRAARPKTRK</sequence>
<gene>
    <name evidence="3" type="ORF">EPA99_17590</name>
</gene>
<evidence type="ECO:0000313" key="3">
    <source>
        <dbReference type="EMBL" id="RXQ99933.1"/>
    </source>
</evidence>
<feature type="domain" description="DUF4126" evidence="2">
    <location>
        <begin position="6"/>
        <end position="149"/>
    </location>
</feature>
<keyword evidence="1" id="KW-0472">Membrane</keyword>
<comment type="caution">
    <text evidence="3">The sequence shown here is derived from an EMBL/GenBank/DDBJ whole genome shotgun (WGS) entry which is preliminary data.</text>
</comment>
<dbReference type="EMBL" id="SAWZ01000013">
    <property type="protein sequence ID" value="RXQ99933.1"/>
    <property type="molecule type" value="Genomic_DNA"/>
</dbReference>
<dbReference type="AlphaFoldDB" id="A0A4Q1JR94"/>